<dbReference type="AlphaFoldDB" id="A0AA40DNH7"/>
<evidence type="ECO:0000256" key="1">
    <source>
        <dbReference type="SAM" id="MobiDB-lite"/>
    </source>
</evidence>
<comment type="caution">
    <text evidence="2">The sequence shown here is derived from an EMBL/GenBank/DDBJ whole genome shotgun (WGS) entry which is preliminary data.</text>
</comment>
<dbReference type="Proteomes" id="UP001172101">
    <property type="component" value="Unassembled WGS sequence"/>
</dbReference>
<feature type="region of interest" description="Disordered" evidence="1">
    <location>
        <begin position="124"/>
        <end position="153"/>
    </location>
</feature>
<keyword evidence="3" id="KW-1185">Reference proteome</keyword>
<feature type="compositionally biased region" description="Low complexity" evidence="1">
    <location>
        <begin position="136"/>
        <end position="152"/>
    </location>
</feature>
<reference evidence="2" key="1">
    <citation type="submission" date="2023-06" db="EMBL/GenBank/DDBJ databases">
        <title>Genome-scale phylogeny and comparative genomics of the fungal order Sordariales.</title>
        <authorList>
            <consortium name="Lawrence Berkeley National Laboratory"/>
            <person name="Hensen N."/>
            <person name="Bonometti L."/>
            <person name="Westerberg I."/>
            <person name="Brannstrom I.O."/>
            <person name="Guillou S."/>
            <person name="Cros-Aarteil S."/>
            <person name="Calhoun S."/>
            <person name="Haridas S."/>
            <person name="Kuo A."/>
            <person name="Mondo S."/>
            <person name="Pangilinan J."/>
            <person name="Riley R."/>
            <person name="LaButti K."/>
            <person name="Andreopoulos B."/>
            <person name="Lipzen A."/>
            <person name="Chen C."/>
            <person name="Yanf M."/>
            <person name="Daum C."/>
            <person name="Ng V."/>
            <person name="Clum A."/>
            <person name="Steindorff A."/>
            <person name="Ohm R."/>
            <person name="Martin F."/>
            <person name="Silar P."/>
            <person name="Natvig D."/>
            <person name="Lalanne C."/>
            <person name="Gautier V."/>
            <person name="Ament-velasquez S.L."/>
            <person name="Kruys A."/>
            <person name="Hutchinson M.I."/>
            <person name="Powell A.J."/>
            <person name="Barry K."/>
            <person name="Miller A.N."/>
            <person name="Grigoriev I.V."/>
            <person name="Debuchy R."/>
            <person name="Gladieux P."/>
            <person name="Thoren M.H."/>
            <person name="Johannesson H."/>
        </authorList>
    </citation>
    <scope>NUCLEOTIDE SEQUENCE</scope>
    <source>
        <strain evidence="2">SMH2392-1A</strain>
    </source>
</reference>
<dbReference type="EMBL" id="JAUIRO010000006">
    <property type="protein sequence ID" value="KAK0709700.1"/>
    <property type="molecule type" value="Genomic_DNA"/>
</dbReference>
<organism evidence="2 3">
    <name type="scientific">Lasiosphaeria miniovina</name>
    <dbReference type="NCBI Taxonomy" id="1954250"/>
    <lineage>
        <taxon>Eukaryota</taxon>
        <taxon>Fungi</taxon>
        <taxon>Dikarya</taxon>
        <taxon>Ascomycota</taxon>
        <taxon>Pezizomycotina</taxon>
        <taxon>Sordariomycetes</taxon>
        <taxon>Sordariomycetidae</taxon>
        <taxon>Sordariales</taxon>
        <taxon>Lasiosphaeriaceae</taxon>
        <taxon>Lasiosphaeria</taxon>
    </lineage>
</organism>
<dbReference type="RefSeq" id="XP_060293004.1">
    <property type="nucleotide sequence ID" value="XM_060434897.1"/>
</dbReference>
<dbReference type="GeneID" id="85318167"/>
<name>A0AA40DNH7_9PEZI</name>
<accession>A0AA40DNH7</accession>
<evidence type="ECO:0000313" key="3">
    <source>
        <dbReference type="Proteomes" id="UP001172101"/>
    </source>
</evidence>
<protein>
    <submittedName>
        <fullName evidence="2">Uncharacterized protein</fullName>
    </submittedName>
</protein>
<evidence type="ECO:0000313" key="2">
    <source>
        <dbReference type="EMBL" id="KAK0709700.1"/>
    </source>
</evidence>
<sequence>MHCTVRLYVHYTVCSLYCMYWDGKSCCWATSRGRPRRQHDRWICMSVDLYRSGRVVVESTVALLGNTFTYTYSHRCSCISGRRQMNLGDNSLRFLPPFCFASHSLRTRHVPLPLRSCLRAHPEHGSRLGARQQTKPAESSSESPPRASPPAEQEIGLRRFHFATSLCLGLHRQALLPQGKSLQYQLAVPCLVARTLATRDPYSILVPIQTGPDLSKEIIPSPR</sequence>
<proteinExistence type="predicted"/>
<gene>
    <name evidence="2" type="ORF">B0T26DRAFT_418545</name>
</gene>